<evidence type="ECO:0000259" key="2">
    <source>
        <dbReference type="PROSITE" id="PS50041"/>
    </source>
</evidence>
<dbReference type="InterPro" id="IPR016186">
    <property type="entry name" value="C-type_lectin-like/link_sf"/>
</dbReference>
<reference evidence="3" key="1">
    <citation type="submission" date="2021-06" db="EMBL/GenBank/DDBJ databases">
        <authorList>
            <consortium name="Wellcome Sanger Institute Data Sharing"/>
        </authorList>
    </citation>
    <scope>NUCLEOTIDE SEQUENCE [LARGE SCALE GENOMIC DNA]</scope>
</reference>
<keyword evidence="4" id="KW-1185">Reference proteome</keyword>
<dbReference type="PANTHER" id="PTHR45784">
    <property type="entry name" value="C-TYPE LECTIN DOMAIN FAMILY 20 MEMBER A-RELATED"/>
    <property type="match status" value="1"/>
</dbReference>
<feature type="domain" description="C-type lectin" evidence="2">
    <location>
        <begin position="9"/>
        <end position="130"/>
    </location>
</feature>
<evidence type="ECO:0000313" key="4">
    <source>
        <dbReference type="Proteomes" id="UP000694620"/>
    </source>
</evidence>
<dbReference type="Pfam" id="PF00059">
    <property type="entry name" value="Lectin_C"/>
    <property type="match status" value="1"/>
</dbReference>
<proteinExistence type="predicted"/>
<dbReference type="PROSITE" id="PS50041">
    <property type="entry name" value="C_TYPE_LECTIN_2"/>
    <property type="match status" value="1"/>
</dbReference>
<dbReference type="CDD" id="cd00037">
    <property type="entry name" value="CLECT"/>
    <property type="match status" value="1"/>
</dbReference>
<protein>
    <recommendedName>
        <fullName evidence="2">C-type lectin domain-containing protein</fullName>
    </recommendedName>
</protein>
<evidence type="ECO:0000256" key="1">
    <source>
        <dbReference type="ARBA" id="ARBA00023157"/>
    </source>
</evidence>
<organism evidence="3 4">
    <name type="scientific">Erpetoichthys calabaricus</name>
    <name type="common">Rope fish</name>
    <name type="synonym">Calamoichthys calabaricus</name>
    <dbReference type="NCBI Taxonomy" id="27687"/>
    <lineage>
        <taxon>Eukaryota</taxon>
        <taxon>Metazoa</taxon>
        <taxon>Chordata</taxon>
        <taxon>Craniata</taxon>
        <taxon>Vertebrata</taxon>
        <taxon>Euteleostomi</taxon>
        <taxon>Actinopterygii</taxon>
        <taxon>Polypteriformes</taxon>
        <taxon>Polypteridae</taxon>
        <taxon>Erpetoichthys</taxon>
    </lineage>
</organism>
<dbReference type="Ensembl" id="ENSECRT00000006878.1">
    <property type="protein sequence ID" value="ENSECRP00000006770.1"/>
    <property type="gene ID" value="ENSECRG00000004512.1"/>
</dbReference>
<accession>A0A8C4RSR7</accession>
<reference evidence="3" key="3">
    <citation type="submission" date="2025-09" db="UniProtKB">
        <authorList>
            <consortium name="Ensembl"/>
        </authorList>
    </citation>
    <scope>IDENTIFICATION</scope>
</reference>
<reference evidence="3" key="2">
    <citation type="submission" date="2025-08" db="UniProtKB">
        <authorList>
            <consortium name="Ensembl"/>
        </authorList>
    </citation>
    <scope>IDENTIFICATION</scope>
</reference>
<dbReference type="Gene3D" id="3.10.100.10">
    <property type="entry name" value="Mannose-Binding Protein A, subunit A"/>
    <property type="match status" value="1"/>
</dbReference>
<dbReference type="GeneTree" id="ENSGT01110000267757"/>
<dbReference type="PANTHER" id="PTHR45784:SF5">
    <property type="entry name" value="C-TYPE LECTIN DOMAIN FAMILY 20 MEMBER A-RELATED"/>
    <property type="match status" value="1"/>
</dbReference>
<dbReference type="AlphaFoldDB" id="A0A8C4RSR7"/>
<name>A0A8C4RSR7_ERPCA</name>
<evidence type="ECO:0000313" key="3">
    <source>
        <dbReference type="Ensembl" id="ENSECRP00000006770.1"/>
    </source>
</evidence>
<dbReference type="SUPFAM" id="SSF56436">
    <property type="entry name" value="C-type lectin-like"/>
    <property type="match status" value="1"/>
</dbReference>
<dbReference type="Proteomes" id="UP000694620">
    <property type="component" value="Chromosome 1"/>
</dbReference>
<sequence>NNSPHAYITDLHFYKVFFKRINDSSTWEEAVDYCRNKNSHLISISSEMEQNTIATLVNTTKSSSVWLGLRQSRVFGFWFWTDEMPLSYQNWTSGSPPQISFSNHCAVISKDNNFLWASVSCLEKHPFICRSPLISN</sequence>
<dbReference type="InterPro" id="IPR018378">
    <property type="entry name" value="C-type_lectin_CS"/>
</dbReference>
<dbReference type="PROSITE" id="PS00615">
    <property type="entry name" value="C_TYPE_LECTIN_1"/>
    <property type="match status" value="1"/>
</dbReference>
<dbReference type="InterPro" id="IPR016187">
    <property type="entry name" value="CTDL_fold"/>
</dbReference>
<keyword evidence="1" id="KW-1015">Disulfide bond</keyword>
<dbReference type="SMART" id="SM00034">
    <property type="entry name" value="CLECT"/>
    <property type="match status" value="1"/>
</dbReference>
<dbReference type="InterPro" id="IPR001304">
    <property type="entry name" value="C-type_lectin-like"/>
</dbReference>